<feature type="transmembrane region" description="Helical" evidence="11">
    <location>
        <begin position="295"/>
        <end position="317"/>
    </location>
</feature>
<comment type="similarity">
    <text evidence="2 10">Belongs to the G-protein coupled receptor 1 family.</text>
</comment>
<dbReference type="InterPro" id="IPR000276">
    <property type="entry name" value="GPCR_Rhodpsn"/>
</dbReference>
<name>A0A9D3S8A4_9TELE</name>
<evidence type="ECO:0000256" key="3">
    <source>
        <dbReference type="ARBA" id="ARBA00022475"/>
    </source>
</evidence>
<dbReference type="CDD" id="cd15389">
    <property type="entry name" value="7tmA_GPR83"/>
    <property type="match status" value="1"/>
</dbReference>
<evidence type="ECO:0000256" key="2">
    <source>
        <dbReference type="ARBA" id="ARBA00010663"/>
    </source>
</evidence>
<evidence type="ECO:0000256" key="8">
    <source>
        <dbReference type="ARBA" id="ARBA00023170"/>
    </source>
</evidence>
<evidence type="ECO:0000313" key="13">
    <source>
        <dbReference type="EMBL" id="KAG7314332.1"/>
    </source>
</evidence>
<feature type="domain" description="G-protein coupled receptors family 1 profile" evidence="12">
    <location>
        <begin position="57"/>
        <end position="314"/>
    </location>
</feature>
<dbReference type="PANTHER" id="PTHR24238:SF69">
    <property type="entry name" value="G-PROTEIN COUPLED RECEPTOR 165"/>
    <property type="match status" value="1"/>
</dbReference>
<evidence type="ECO:0000259" key="12">
    <source>
        <dbReference type="PROSITE" id="PS50262"/>
    </source>
</evidence>
<feature type="transmembrane region" description="Helical" evidence="11">
    <location>
        <begin position="118"/>
        <end position="136"/>
    </location>
</feature>
<keyword evidence="4 10" id="KW-0812">Transmembrane</keyword>
<evidence type="ECO:0000256" key="9">
    <source>
        <dbReference type="ARBA" id="ARBA00023224"/>
    </source>
</evidence>
<feature type="transmembrane region" description="Helical" evidence="11">
    <location>
        <begin position="156"/>
        <end position="176"/>
    </location>
</feature>
<comment type="subcellular location">
    <subcellularLocation>
        <location evidence="1">Cell membrane</location>
        <topology evidence="1">Multi-pass membrane protein</topology>
    </subcellularLocation>
</comment>
<keyword evidence="7 11" id="KW-0472">Membrane</keyword>
<evidence type="ECO:0000256" key="5">
    <source>
        <dbReference type="ARBA" id="ARBA00022989"/>
    </source>
</evidence>
<comment type="caution">
    <text evidence="13">The sequence shown here is derived from an EMBL/GenBank/DDBJ whole genome shotgun (WGS) entry which is preliminary data.</text>
</comment>
<dbReference type="PRINTS" id="PR01012">
    <property type="entry name" value="NRPEPTIDEYR"/>
</dbReference>
<organism evidence="13 14">
    <name type="scientific">Hemibagrus wyckioides</name>
    <dbReference type="NCBI Taxonomy" id="337641"/>
    <lineage>
        <taxon>Eukaryota</taxon>
        <taxon>Metazoa</taxon>
        <taxon>Chordata</taxon>
        <taxon>Craniata</taxon>
        <taxon>Vertebrata</taxon>
        <taxon>Euteleostomi</taxon>
        <taxon>Actinopterygii</taxon>
        <taxon>Neopterygii</taxon>
        <taxon>Teleostei</taxon>
        <taxon>Ostariophysi</taxon>
        <taxon>Siluriformes</taxon>
        <taxon>Bagridae</taxon>
        <taxon>Hemibagrus</taxon>
    </lineage>
</organism>
<dbReference type="AlphaFoldDB" id="A0A9D3S8A4"/>
<dbReference type="PRINTS" id="PR00237">
    <property type="entry name" value="GPCRRHODOPSN"/>
</dbReference>
<dbReference type="OrthoDB" id="5952899at2759"/>
<evidence type="ECO:0000256" key="4">
    <source>
        <dbReference type="ARBA" id="ARBA00022692"/>
    </source>
</evidence>
<dbReference type="InterPro" id="IPR017452">
    <property type="entry name" value="GPCR_Rhodpsn_7TM"/>
</dbReference>
<evidence type="ECO:0000256" key="11">
    <source>
        <dbReference type="SAM" id="Phobius"/>
    </source>
</evidence>
<feature type="transmembrane region" description="Helical" evidence="11">
    <location>
        <begin position="210"/>
        <end position="231"/>
    </location>
</feature>
<proteinExistence type="inferred from homology"/>
<evidence type="ECO:0000256" key="10">
    <source>
        <dbReference type="RuleBase" id="RU000688"/>
    </source>
</evidence>
<feature type="transmembrane region" description="Helical" evidence="11">
    <location>
        <begin position="262"/>
        <end position="283"/>
    </location>
</feature>
<dbReference type="GO" id="GO:0004983">
    <property type="term" value="F:neuropeptide Y receptor activity"/>
    <property type="evidence" value="ECO:0007669"/>
    <property type="project" value="InterPro"/>
</dbReference>
<keyword evidence="9 10" id="KW-0807">Transducer</keyword>
<dbReference type="Gene3D" id="1.20.1070.10">
    <property type="entry name" value="Rhodopsin 7-helix transmembrane proteins"/>
    <property type="match status" value="1"/>
</dbReference>
<feature type="transmembrane region" description="Helical" evidence="11">
    <location>
        <begin position="78"/>
        <end position="98"/>
    </location>
</feature>
<dbReference type="PROSITE" id="PS50262">
    <property type="entry name" value="G_PROTEIN_RECEP_F1_2"/>
    <property type="match status" value="1"/>
</dbReference>
<evidence type="ECO:0000313" key="14">
    <source>
        <dbReference type="Proteomes" id="UP000824219"/>
    </source>
</evidence>
<dbReference type="PANTHER" id="PTHR24238">
    <property type="entry name" value="G-PROTEIN COUPLED RECEPTOR"/>
    <property type="match status" value="1"/>
</dbReference>
<reference evidence="13 14" key="1">
    <citation type="submission" date="2021-06" db="EMBL/GenBank/DDBJ databases">
        <title>Chromosome-level genome assembly of the red-tail catfish (Hemibagrus wyckioides).</title>
        <authorList>
            <person name="Shao F."/>
        </authorList>
    </citation>
    <scope>NUCLEOTIDE SEQUENCE [LARGE SCALE GENOMIC DNA]</scope>
    <source>
        <strain evidence="13">EC202008001</strain>
        <tissue evidence="13">Blood</tissue>
    </source>
</reference>
<dbReference type="SUPFAM" id="SSF81321">
    <property type="entry name" value="Family A G protein-coupled receptor-like"/>
    <property type="match status" value="1"/>
</dbReference>
<dbReference type="SMART" id="SM01381">
    <property type="entry name" value="7TM_GPCR_Srsx"/>
    <property type="match status" value="1"/>
</dbReference>
<sequence>MALGNSSVDFFSALWNFSVEDTEGENDVRDFAESHKPMVRGLLSFSYSIIIIISLFGNTVVCHVVMKSKRMHSVTGVFIMNLAIADILITLLNTPFTLVRFIYSTWVFGKVMCHVSRFAQYCSVHVSVFTLVAIAIDRHQVVLHPMKQRMSRLQGVVWVGVIWLMATCFSLPHAIYQTLLHFKISEGNIRMVCLPSFPQPSDLFWKYLDLVTFVLLYVLPLMIITMAYVVMAKKLWTRNTIGDVTLAQSYAHRRRKRMTMKMMIAVVAVFAICWFPLNCYVVLLSSKVIQANNGVYFSFHWLATSSTCYNPFIYCWLNHNFRVEIRSLLLIGRGKISSQQT</sequence>
<dbReference type="GO" id="GO:0005886">
    <property type="term" value="C:plasma membrane"/>
    <property type="evidence" value="ECO:0007669"/>
    <property type="project" value="UniProtKB-SubCell"/>
</dbReference>
<evidence type="ECO:0000256" key="6">
    <source>
        <dbReference type="ARBA" id="ARBA00023040"/>
    </source>
</evidence>
<dbReference type="Proteomes" id="UP000824219">
    <property type="component" value="Linkage Group LG28"/>
</dbReference>
<evidence type="ECO:0000256" key="1">
    <source>
        <dbReference type="ARBA" id="ARBA00004651"/>
    </source>
</evidence>
<accession>A0A9D3S8A4</accession>
<keyword evidence="14" id="KW-1185">Reference proteome</keyword>
<gene>
    <name evidence="13" type="ORF">KOW79_021635</name>
</gene>
<evidence type="ECO:0000256" key="7">
    <source>
        <dbReference type="ARBA" id="ARBA00023136"/>
    </source>
</evidence>
<dbReference type="InterPro" id="IPR000611">
    <property type="entry name" value="NPY_rcpt"/>
</dbReference>
<keyword evidence="5 11" id="KW-1133">Transmembrane helix</keyword>
<dbReference type="PROSITE" id="PS00237">
    <property type="entry name" value="G_PROTEIN_RECEP_F1_1"/>
    <property type="match status" value="1"/>
</dbReference>
<keyword evidence="6 10" id="KW-0297">G-protein coupled receptor</keyword>
<protein>
    <recommendedName>
        <fullName evidence="12">G-protein coupled receptors family 1 profile domain-containing protein</fullName>
    </recommendedName>
</protein>
<keyword evidence="3" id="KW-1003">Cell membrane</keyword>
<keyword evidence="8 10" id="KW-0675">Receptor</keyword>
<dbReference type="EMBL" id="JAHKSW010000028">
    <property type="protein sequence ID" value="KAG7314332.1"/>
    <property type="molecule type" value="Genomic_DNA"/>
</dbReference>
<feature type="transmembrane region" description="Helical" evidence="11">
    <location>
        <begin position="45"/>
        <end position="66"/>
    </location>
</feature>
<dbReference type="Pfam" id="PF00001">
    <property type="entry name" value="7tm_1"/>
    <property type="match status" value="1"/>
</dbReference>